<dbReference type="Proteomes" id="UP001596002">
    <property type="component" value="Unassembled WGS sequence"/>
</dbReference>
<gene>
    <name evidence="2" type="ORF">ACFO8Q_15055</name>
</gene>
<organism evidence="2 3">
    <name type="scientific">Effusibacillus consociatus</name>
    <dbReference type="NCBI Taxonomy" id="1117041"/>
    <lineage>
        <taxon>Bacteria</taxon>
        <taxon>Bacillati</taxon>
        <taxon>Bacillota</taxon>
        <taxon>Bacilli</taxon>
        <taxon>Bacillales</taxon>
        <taxon>Alicyclobacillaceae</taxon>
        <taxon>Effusibacillus</taxon>
    </lineage>
</organism>
<reference evidence="3" key="1">
    <citation type="journal article" date="2019" name="Int. J. Syst. Evol. Microbiol.">
        <title>The Global Catalogue of Microorganisms (GCM) 10K type strain sequencing project: providing services to taxonomists for standard genome sequencing and annotation.</title>
        <authorList>
            <consortium name="The Broad Institute Genomics Platform"/>
            <consortium name="The Broad Institute Genome Sequencing Center for Infectious Disease"/>
            <person name="Wu L."/>
            <person name="Ma J."/>
        </authorList>
    </citation>
    <scope>NUCLEOTIDE SEQUENCE [LARGE SCALE GENOMIC DNA]</scope>
    <source>
        <strain evidence="3">WYCCWR 12678</strain>
    </source>
</reference>
<evidence type="ECO:0000313" key="3">
    <source>
        <dbReference type="Proteomes" id="UP001596002"/>
    </source>
</evidence>
<name>A0ABV9Q2A4_9BACL</name>
<evidence type="ECO:0000256" key="1">
    <source>
        <dbReference type="SAM" id="Phobius"/>
    </source>
</evidence>
<keyword evidence="1" id="KW-0812">Transmembrane</keyword>
<keyword evidence="3" id="KW-1185">Reference proteome</keyword>
<protein>
    <submittedName>
        <fullName evidence="2">Uncharacterized protein</fullName>
    </submittedName>
</protein>
<comment type="caution">
    <text evidence="2">The sequence shown here is derived from an EMBL/GenBank/DDBJ whole genome shotgun (WGS) entry which is preliminary data.</text>
</comment>
<evidence type="ECO:0000313" key="2">
    <source>
        <dbReference type="EMBL" id="MFC4768661.1"/>
    </source>
</evidence>
<keyword evidence="1" id="KW-1133">Transmembrane helix</keyword>
<keyword evidence="1" id="KW-0472">Membrane</keyword>
<proteinExistence type="predicted"/>
<dbReference type="RefSeq" id="WP_380026611.1">
    <property type="nucleotide sequence ID" value="NZ_JBHSHC010000112.1"/>
</dbReference>
<feature type="transmembrane region" description="Helical" evidence="1">
    <location>
        <begin position="32"/>
        <end position="49"/>
    </location>
</feature>
<dbReference type="EMBL" id="JBHSHC010000112">
    <property type="protein sequence ID" value="MFC4768661.1"/>
    <property type="molecule type" value="Genomic_DNA"/>
</dbReference>
<sequence length="80" mass="9376">MFEKIILLLIIYSAILIYDGRKWKLKGRRERLSYGAITLTAVYLSFIYVTDSKWPNLNHIIEFFFADPAKHIVESVKLPS</sequence>
<accession>A0ABV9Q2A4</accession>
<feature type="transmembrane region" description="Helical" evidence="1">
    <location>
        <begin position="5"/>
        <end position="20"/>
    </location>
</feature>